<dbReference type="RefSeq" id="WP_006973892.1">
    <property type="nucleotide sequence ID" value="NZ_ABCS01000054.1"/>
</dbReference>
<dbReference type="InterPro" id="IPR022418">
    <property type="entry name" value="Porphobilinogen_deaminase_C"/>
</dbReference>
<evidence type="ECO:0000313" key="12">
    <source>
        <dbReference type="Proteomes" id="UP000005801"/>
    </source>
</evidence>
<keyword evidence="5 8" id="KW-0808">Transferase</keyword>
<dbReference type="FunFam" id="3.40.190.10:FF:000005">
    <property type="entry name" value="Porphobilinogen deaminase"/>
    <property type="match status" value="1"/>
</dbReference>
<dbReference type="SUPFAM" id="SSF53850">
    <property type="entry name" value="Periplasmic binding protein-like II"/>
    <property type="match status" value="1"/>
</dbReference>
<dbReference type="eggNOG" id="COG0181">
    <property type="taxonomic scope" value="Bacteria"/>
</dbReference>
<dbReference type="HAMAP" id="MF_00260">
    <property type="entry name" value="Porphobil_deam"/>
    <property type="match status" value="1"/>
</dbReference>
<comment type="function">
    <text evidence="1 8">Tetrapolymerization of the monopyrrole PBG into the hydroxymethylbilane pre-uroporphyrinogen in several discrete steps.</text>
</comment>
<evidence type="ECO:0000256" key="8">
    <source>
        <dbReference type="HAMAP-Rule" id="MF_00260"/>
    </source>
</evidence>
<keyword evidence="6 8" id="KW-0627">Porphyrin biosynthesis</keyword>
<comment type="miscellaneous">
    <text evidence="8">The porphobilinogen subunits are added to the dipyrromethane group.</text>
</comment>
<comment type="similarity">
    <text evidence="3 8">Belongs to the HMBS family.</text>
</comment>
<comment type="caution">
    <text evidence="11">The sequence shown here is derived from an EMBL/GenBank/DDBJ whole genome shotgun (WGS) entry which is preliminary data.</text>
</comment>
<evidence type="ECO:0000256" key="7">
    <source>
        <dbReference type="ARBA" id="ARBA00048169"/>
    </source>
</evidence>
<dbReference type="AlphaFoldDB" id="A6GB01"/>
<gene>
    <name evidence="8" type="primary">hemC</name>
    <name evidence="11" type="ORF">PPSIR1_13270</name>
</gene>
<feature type="domain" description="Porphobilinogen deaminase N-terminal" evidence="9">
    <location>
        <begin position="11"/>
        <end position="222"/>
    </location>
</feature>
<dbReference type="SUPFAM" id="SSF54782">
    <property type="entry name" value="Porphobilinogen deaminase (hydroxymethylbilane synthase), C-terminal domain"/>
    <property type="match status" value="1"/>
</dbReference>
<dbReference type="Gene3D" id="3.30.160.40">
    <property type="entry name" value="Porphobilinogen deaminase, C-terminal domain"/>
    <property type="match status" value="1"/>
</dbReference>
<proteinExistence type="inferred from homology"/>
<organism evidence="11 12">
    <name type="scientific">Plesiocystis pacifica SIR-1</name>
    <dbReference type="NCBI Taxonomy" id="391625"/>
    <lineage>
        <taxon>Bacteria</taxon>
        <taxon>Pseudomonadati</taxon>
        <taxon>Myxococcota</taxon>
        <taxon>Polyangia</taxon>
        <taxon>Nannocystales</taxon>
        <taxon>Nannocystaceae</taxon>
        <taxon>Plesiocystis</taxon>
    </lineage>
</organism>
<protein>
    <recommendedName>
        <fullName evidence="8">Porphobilinogen deaminase</fullName>
        <shortName evidence="8">PBG</shortName>
        <ecNumber evidence="8">2.5.1.61</ecNumber>
    </recommendedName>
    <alternativeName>
        <fullName evidence="8">Hydroxymethylbilane synthase</fullName>
        <shortName evidence="8">HMBS</shortName>
    </alternativeName>
    <alternativeName>
        <fullName evidence="8">Pre-uroporphyrinogen synthase</fullName>
    </alternativeName>
</protein>
<evidence type="ECO:0000259" key="9">
    <source>
        <dbReference type="Pfam" id="PF01379"/>
    </source>
</evidence>
<comment type="pathway">
    <text evidence="2">Porphyrin-containing compound metabolism; protoporphyrin-IX biosynthesis; coproporphyrinogen-III from 5-aminolevulinate: step 2/4.</text>
</comment>
<dbReference type="Pfam" id="PF01379">
    <property type="entry name" value="Porphobil_deam"/>
    <property type="match status" value="1"/>
</dbReference>
<evidence type="ECO:0000256" key="5">
    <source>
        <dbReference type="ARBA" id="ARBA00022679"/>
    </source>
</evidence>
<evidence type="ECO:0000256" key="1">
    <source>
        <dbReference type="ARBA" id="ARBA00002869"/>
    </source>
</evidence>
<feature type="domain" description="Porphobilinogen deaminase C-terminal" evidence="10">
    <location>
        <begin position="237"/>
        <end position="306"/>
    </location>
</feature>
<dbReference type="PIRSF" id="PIRSF001438">
    <property type="entry name" value="4pyrrol_synth_OHMeBilane_synth"/>
    <property type="match status" value="1"/>
</dbReference>
<dbReference type="InterPro" id="IPR000860">
    <property type="entry name" value="HemC"/>
</dbReference>
<dbReference type="GO" id="GO:0005737">
    <property type="term" value="C:cytoplasm"/>
    <property type="evidence" value="ECO:0007669"/>
    <property type="project" value="UniProtKB-UniRule"/>
</dbReference>
<evidence type="ECO:0000256" key="3">
    <source>
        <dbReference type="ARBA" id="ARBA00005638"/>
    </source>
</evidence>
<name>A6GB01_9BACT</name>
<dbReference type="Gene3D" id="3.40.190.10">
    <property type="entry name" value="Periplasmic binding protein-like II"/>
    <property type="match status" value="2"/>
</dbReference>
<dbReference type="GO" id="GO:0006782">
    <property type="term" value="P:protoporphyrinogen IX biosynthetic process"/>
    <property type="evidence" value="ECO:0007669"/>
    <property type="project" value="UniProtKB-UniRule"/>
</dbReference>
<evidence type="ECO:0000256" key="4">
    <source>
        <dbReference type="ARBA" id="ARBA00011245"/>
    </source>
</evidence>
<comment type="subunit">
    <text evidence="4 8">Monomer.</text>
</comment>
<dbReference type="PANTHER" id="PTHR11557:SF0">
    <property type="entry name" value="PORPHOBILINOGEN DEAMINASE"/>
    <property type="match status" value="1"/>
</dbReference>
<dbReference type="EMBL" id="ABCS01000054">
    <property type="protein sequence ID" value="EDM76986.1"/>
    <property type="molecule type" value="Genomic_DNA"/>
</dbReference>
<dbReference type="UniPathway" id="UPA00251">
    <property type="reaction ID" value="UER00319"/>
</dbReference>
<evidence type="ECO:0000256" key="2">
    <source>
        <dbReference type="ARBA" id="ARBA00004735"/>
    </source>
</evidence>
<feature type="modified residue" description="S-(dipyrrolylmethanemethyl)cysteine" evidence="8">
    <location>
        <position position="251"/>
    </location>
</feature>
<dbReference type="GO" id="GO:0004418">
    <property type="term" value="F:hydroxymethylbilane synthase activity"/>
    <property type="evidence" value="ECO:0007669"/>
    <property type="project" value="UniProtKB-UniRule"/>
</dbReference>
<dbReference type="PANTHER" id="PTHR11557">
    <property type="entry name" value="PORPHOBILINOGEN DEAMINASE"/>
    <property type="match status" value="1"/>
</dbReference>
<evidence type="ECO:0000256" key="6">
    <source>
        <dbReference type="ARBA" id="ARBA00023244"/>
    </source>
</evidence>
<dbReference type="EC" id="2.5.1.61" evidence="8"/>
<dbReference type="NCBIfam" id="TIGR00212">
    <property type="entry name" value="hemC"/>
    <property type="match status" value="1"/>
</dbReference>
<sequence length="322" mass="33357">MTSTELAARKLRLGTRGSALALWQANMIRDRLLAAWGAQGLEVELVRVVTKGDRVTDRPLNQVGGMGLFVKGLEDKLLAGEIDFAVHSMKDMPGTLPEGLTLASTPERADPRDAFLAAPGRDVTLATLPAGSRLGTSSLRRGALAKRINPGLEIVPIRGNVPTRMGKIAEGEVDAVLLAAAGLDRLGKGEAITERLDPDAFMPAACQGVLAIELRAADTDIAALFEPLGHGPTSIVAAAERSYLATLQGGCQVPLACHARLSEDGRRVRVEGLVVEPDGSTVYASEAEGPVADAAQLGAGVAREVLAAGGQGVIDRLGAAGS</sequence>
<accession>A6GB01</accession>
<dbReference type="Pfam" id="PF03900">
    <property type="entry name" value="Porphobil_deamC"/>
    <property type="match status" value="1"/>
</dbReference>
<evidence type="ECO:0000259" key="10">
    <source>
        <dbReference type="Pfam" id="PF03900"/>
    </source>
</evidence>
<dbReference type="InterPro" id="IPR036803">
    <property type="entry name" value="Porphobilinogen_deaminase_C_sf"/>
</dbReference>
<comment type="cofactor">
    <cofactor evidence="8">
        <name>dipyrromethane</name>
        <dbReference type="ChEBI" id="CHEBI:60342"/>
    </cofactor>
    <text evidence="8">Binds 1 dipyrromethane group covalently.</text>
</comment>
<evidence type="ECO:0000313" key="11">
    <source>
        <dbReference type="EMBL" id="EDM76986.1"/>
    </source>
</evidence>
<dbReference type="PRINTS" id="PR00151">
    <property type="entry name" value="PORPHBDMNASE"/>
</dbReference>
<dbReference type="STRING" id="391625.PPSIR1_13270"/>
<comment type="catalytic activity">
    <reaction evidence="7 8">
        <text>4 porphobilinogen + H2O = hydroxymethylbilane + 4 NH4(+)</text>
        <dbReference type="Rhea" id="RHEA:13185"/>
        <dbReference type="ChEBI" id="CHEBI:15377"/>
        <dbReference type="ChEBI" id="CHEBI:28938"/>
        <dbReference type="ChEBI" id="CHEBI:57845"/>
        <dbReference type="ChEBI" id="CHEBI:58126"/>
        <dbReference type="EC" id="2.5.1.61"/>
    </reaction>
</comment>
<reference evidence="11 12" key="1">
    <citation type="submission" date="2007-06" db="EMBL/GenBank/DDBJ databases">
        <authorList>
            <person name="Shimkets L."/>
            <person name="Ferriera S."/>
            <person name="Johnson J."/>
            <person name="Kravitz S."/>
            <person name="Beeson K."/>
            <person name="Sutton G."/>
            <person name="Rogers Y.-H."/>
            <person name="Friedman R."/>
            <person name="Frazier M."/>
            <person name="Venter J.C."/>
        </authorList>
    </citation>
    <scope>NUCLEOTIDE SEQUENCE [LARGE SCALE GENOMIC DNA]</scope>
    <source>
        <strain evidence="11 12">SIR-1</strain>
    </source>
</reference>
<keyword evidence="12" id="KW-1185">Reference proteome</keyword>
<dbReference type="Proteomes" id="UP000005801">
    <property type="component" value="Unassembled WGS sequence"/>
</dbReference>
<dbReference type="InterPro" id="IPR022417">
    <property type="entry name" value="Porphobilin_deaminase_N"/>
</dbReference>